<dbReference type="Gene3D" id="3.40.630.10">
    <property type="entry name" value="Zn peptidases"/>
    <property type="match status" value="1"/>
</dbReference>
<evidence type="ECO:0000313" key="1">
    <source>
        <dbReference type="EMBL" id="EUJ31934.1"/>
    </source>
</evidence>
<organism evidence="1 2">
    <name type="scientific">Listeria cornellensis FSL F6-0969</name>
    <dbReference type="NCBI Taxonomy" id="1265820"/>
    <lineage>
        <taxon>Bacteria</taxon>
        <taxon>Bacillati</taxon>
        <taxon>Bacillota</taxon>
        <taxon>Bacilli</taxon>
        <taxon>Bacillales</taxon>
        <taxon>Listeriaceae</taxon>
        <taxon>Listeria</taxon>
    </lineage>
</organism>
<name>W7BY75_9LIST</name>
<accession>W7BY75</accession>
<reference evidence="1 2" key="1">
    <citation type="journal article" date="2014" name="Int. J. Syst. Evol. Microbiol.">
        <title>Listeria floridensis sp. nov., Listeria aquatica sp. nov., Listeria cornellensis sp. nov., Listeria riparia sp. nov. and Listeria grandensis sp. nov., from agricultural and natural environments.</title>
        <authorList>
            <person name="den Bakker H.C."/>
            <person name="Warchocki S."/>
            <person name="Wright E.M."/>
            <person name="Allred A.F."/>
            <person name="Ahlstrom C."/>
            <person name="Manuel C.S."/>
            <person name="Stasiewicz M.J."/>
            <person name="Burrell A."/>
            <person name="Roof S."/>
            <person name="Strawn L."/>
            <person name="Fortes E.D."/>
            <person name="Nightingale K.K."/>
            <person name="Kephart D."/>
            <person name="Wiedmann M."/>
        </authorList>
    </citation>
    <scope>NUCLEOTIDE SEQUENCE [LARGE SCALE GENOMIC DNA]</scope>
    <source>
        <strain evidence="2">FSL F6-969</strain>
    </source>
</reference>
<sequence>MTGEDFGYFLEKIPGFMFWLGVDSEYSLHHSKLNPDEAAIPFAIDVLTGYLKSIK</sequence>
<dbReference type="EMBL" id="AODE01000008">
    <property type="protein sequence ID" value="EUJ31934.1"/>
    <property type="molecule type" value="Genomic_DNA"/>
</dbReference>
<dbReference type="SUPFAM" id="SSF53187">
    <property type="entry name" value="Zn-dependent exopeptidases"/>
    <property type="match status" value="1"/>
</dbReference>
<dbReference type="PATRIC" id="fig|1265820.5.peg.749"/>
<gene>
    <name evidence="1" type="ORF">PCORN_03793</name>
</gene>
<dbReference type="STRING" id="1265820.PCORN_03793"/>
<keyword evidence="2" id="KW-1185">Reference proteome</keyword>
<proteinExistence type="predicted"/>
<protein>
    <submittedName>
        <fullName evidence="1">M20/M25/M40 family peptidase</fullName>
    </submittedName>
</protein>
<comment type="caution">
    <text evidence="1">The sequence shown here is derived from an EMBL/GenBank/DDBJ whole genome shotgun (WGS) entry which is preliminary data.</text>
</comment>
<dbReference type="AlphaFoldDB" id="W7BY75"/>
<evidence type="ECO:0000313" key="2">
    <source>
        <dbReference type="Proteomes" id="UP000019254"/>
    </source>
</evidence>
<dbReference type="Proteomes" id="UP000019254">
    <property type="component" value="Unassembled WGS sequence"/>
</dbReference>